<gene>
    <name evidence="4" type="ORF">PZE19_26330</name>
</gene>
<feature type="domain" description="Acyltransferase 3" evidence="3">
    <location>
        <begin position="13"/>
        <end position="111"/>
    </location>
</feature>
<sequence length="554" mass="60170">MSTHNTMIDRRSDLDALRAGAMLLGIALHASLSFFPAYWVVSDRSQEPAFGLLFSAVHGFRMPLFFVMSGYFSAMLLHRRGRAALVEHRFRRVFLPLLAGMVTIVPLTMGISTLAMTSAPRKAGGTAPAAGASTIWTAARSGDLDAVELHLKNGAAVDAFDPDRGGTPMMWAAVAGRAEAVQRLIDRGADVNAAGRDGGTALHGAAFLGHERTVDVLIRNGADLNVANKDGSTPLDTAVLDEGTTRYFASVLQLDLDENDLGRRKAAIAETLRHHGATAGRKSGLADILMQMPLFNHLWFLWFLWWLVLGLAAVSALGSRLPTIQPPAWMARSPGRYLWLIPLTMIPQWFMGDGGDPPFFGPDTSSGLLPIPHVLAYYAVFFGFGALDFGVDDRTGRVDERWWLPLAIGLLVVFPLGTALNAGWAGPPGFALDPSARRLLSVFLQAAYPWLITFGLMGLFRRICPVESPTMRYLSDSAYWLYLAHLPLIIGAQYVVRDWPLPAAAKFLLVVAASTALLLLSYQTLVRYTWIGRLLNGPRVRPAAGSEGLAVPAQ</sequence>
<feature type="transmembrane region" description="Helical" evidence="2">
    <location>
        <begin position="403"/>
        <end position="426"/>
    </location>
</feature>
<feature type="transmembrane region" description="Helical" evidence="2">
    <location>
        <begin position="299"/>
        <end position="322"/>
    </location>
</feature>
<dbReference type="SMART" id="SM00248">
    <property type="entry name" value="ANK"/>
    <property type="match status" value="3"/>
</dbReference>
<dbReference type="InterPro" id="IPR050623">
    <property type="entry name" value="Glucan_succinyl_AcylTrfase"/>
</dbReference>
<feature type="repeat" description="ANK" evidence="1">
    <location>
        <begin position="130"/>
        <end position="162"/>
    </location>
</feature>
<dbReference type="EMBL" id="JARRAG010000002">
    <property type="protein sequence ID" value="MDG3007295.1"/>
    <property type="molecule type" value="Genomic_DNA"/>
</dbReference>
<feature type="transmembrane region" description="Helical" evidence="2">
    <location>
        <begin position="371"/>
        <end position="391"/>
    </location>
</feature>
<keyword evidence="1" id="KW-0040">ANK repeat</keyword>
<feature type="transmembrane region" description="Helical" evidence="2">
    <location>
        <begin position="93"/>
        <end position="116"/>
    </location>
</feature>
<dbReference type="Gene3D" id="1.25.40.20">
    <property type="entry name" value="Ankyrin repeat-containing domain"/>
    <property type="match status" value="1"/>
</dbReference>
<proteinExistence type="predicted"/>
<keyword evidence="4" id="KW-0808">Transferase</keyword>
<dbReference type="Pfam" id="PF00023">
    <property type="entry name" value="Ank"/>
    <property type="match status" value="1"/>
</dbReference>
<keyword evidence="2" id="KW-0472">Membrane</keyword>
<dbReference type="InterPro" id="IPR036770">
    <property type="entry name" value="Ankyrin_rpt-contain_sf"/>
</dbReference>
<keyword evidence="4" id="KW-0012">Acyltransferase</keyword>
<feature type="repeat" description="ANK" evidence="1">
    <location>
        <begin position="197"/>
        <end position="229"/>
    </location>
</feature>
<dbReference type="PROSITE" id="PS50088">
    <property type="entry name" value="ANK_REPEAT"/>
    <property type="match status" value="3"/>
</dbReference>
<dbReference type="PROSITE" id="PS50297">
    <property type="entry name" value="ANK_REP_REGION"/>
    <property type="match status" value="2"/>
</dbReference>
<feature type="transmembrane region" description="Helical" evidence="2">
    <location>
        <begin position="52"/>
        <end position="72"/>
    </location>
</feature>
<feature type="transmembrane region" description="Helical" evidence="2">
    <location>
        <begin position="479"/>
        <end position="497"/>
    </location>
</feature>
<feature type="transmembrane region" description="Helical" evidence="2">
    <location>
        <begin position="334"/>
        <end position="351"/>
    </location>
</feature>
<dbReference type="Pfam" id="PF12796">
    <property type="entry name" value="Ank_2"/>
    <property type="match status" value="1"/>
</dbReference>
<dbReference type="InterPro" id="IPR002656">
    <property type="entry name" value="Acyl_transf_3_dom"/>
</dbReference>
<evidence type="ECO:0000313" key="4">
    <source>
        <dbReference type="EMBL" id="MDG3007295.1"/>
    </source>
</evidence>
<feature type="domain" description="Acyltransferase 3" evidence="3">
    <location>
        <begin position="293"/>
        <end position="519"/>
    </location>
</feature>
<dbReference type="Pfam" id="PF01757">
    <property type="entry name" value="Acyl_transf_3"/>
    <property type="match status" value="2"/>
</dbReference>
<keyword evidence="2" id="KW-0812">Transmembrane</keyword>
<feature type="transmembrane region" description="Helical" evidence="2">
    <location>
        <begin position="21"/>
        <end position="40"/>
    </location>
</feature>
<evidence type="ECO:0000313" key="5">
    <source>
        <dbReference type="Proteomes" id="UP001216907"/>
    </source>
</evidence>
<keyword evidence="5" id="KW-1185">Reference proteome</keyword>
<reference evidence="4 5" key="1">
    <citation type="submission" date="2023-03" db="EMBL/GenBank/DDBJ databases">
        <title>Paludisphaera mucosa sp. nov. a novel planctomycete from northern fen.</title>
        <authorList>
            <person name="Ivanova A."/>
        </authorList>
    </citation>
    <scope>NUCLEOTIDE SEQUENCE [LARGE SCALE GENOMIC DNA]</scope>
    <source>
        <strain evidence="4 5">Pla2</strain>
    </source>
</reference>
<evidence type="ECO:0000256" key="2">
    <source>
        <dbReference type="SAM" id="Phobius"/>
    </source>
</evidence>
<evidence type="ECO:0000259" key="3">
    <source>
        <dbReference type="Pfam" id="PF01757"/>
    </source>
</evidence>
<dbReference type="InterPro" id="IPR002110">
    <property type="entry name" value="Ankyrin_rpt"/>
</dbReference>
<dbReference type="RefSeq" id="WP_277863580.1">
    <property type="nucleotide sequence ID" value="NZ_JARRAG010000002.1"/>
</dbReference>
<dbReference type="PANTHER" id="PTHR36927">
    <property type="entry name" value="BLR4337 PROTEIN"/>
    <property type="match status" value="1"/>
</dbReference>
<accession>A0ABT6FIB6</accession>
<feature type="repeat" description="ANK" evidence="1">
    <location>
        <begin position="164"/>
        <end position="196"/>
    </location>
</feature>
<organism evidence="4 5">
    <name type="scientific">Paludisphaera mucosa</name>
    <dbReference type="NCBI Taxonomy" id="3030827"/>
    <lineage>
        <taxon>Bacteria</taxon>
        <taxon>Pseudomonadati</taxon>
        <taxon>Planctomycetota</taxon>
        <taxon>Planctomycetia</taxon>
        <taxon>Isosphaerales</taxon>
        <taxon>Isosphaeraceae</taxon>
        <taxon>Paludisphaera</taxon>
    </lineage>
</organism>
<protein>
    <submittedName>
        <fullName evidence="4">Acyltransferase family protein</fullName>
    </submittedName>
</protein>
<feature type="transmembrane region" description="Helical" evidence="2">
    <location>
        <begin position="438"/>
        <end position="459"/>
    </location>
</feature>
<name>A0ABT6FIB6_9BACT</name>
<dbReference type="Proteomes" id="UP001216907">
    <property type="component" value="Unassembled WGS sequence"/>
</dbReference>
<feature type="transmembrane region" description="Helical" evidence="2">
    <location>
        <begin position="503"/>
        <end position="522"/>
    </location>
</feature>
<dbReference type="GO" id="GO:0016746">
    <property type="term" value="F:acyltransferase activity"/>
    <property type="evidence" value="ECO:0007669"/>
    <property type="project" value="UniProtKB-KW"/>
</dbReference>
<dbReference type="SUPFAM" id="SSF48403">
    <property type="entry name" value="Ankyrin repeat"/>
    <property type="match status" value="1"/>
</dbReference>
<keyword evidence="2" id="KW-1133">Transmembrane helix</keyword>
<evidence type="ECO:0000256" key="1">
    <source>
        <dbReference type="PROSITE-ProRule" id="PRU00023"/>
    </source>
</evidence>
<dbReference type="PANTHER" id="PTHR36927:SF1">
    <property type="entry name" value="MDO-LIKE PROTEIN"/>
    <property type="match status" value="1"/>
</dbReference>
<comment type="caution">
    <text evidence="4">The sequence shown here is derived from an EMBL/GenBank/DDBJ whole genome shotgun (WGS) entry which is preliminary data.</text>
</comment>